<dbReference type="HOGENOM" id="CLU_067512_1_0_0"/>
<dbReference type="PANTHER" id="PTHR18964:SF110">
    <property type="entry name" value="TRANSCRIPTIONAL REGULATOR, XYLR-RELATED"/>
    <property type="match status" value="1"/>
</dbReference>
<dbReference type="Pfam" id="PF00480">
    <property type="entry name" value="ROK"/>
    <property type="match status" value="1"/>
</dbReference>
<dbReference type="InterPro" id="IPR036388">
    <property type="entry name" value="WH-like_DNA-bd_sf"/>
</dbReference>
<evidence type="ECO:0000313" key="1">
    <source>
        <dbReference type="EMBL" id="ACZ10292.1"/>
    </source>
</evidence>
<dbReference type="Gene3D" id="1.10.10.10">
    <property type="entry name" value="Winged helix-like DNA-binding domain superfamily/Winged helix DNA-binding domain"/>
    <property type="match status" value="1"/>
</dbReference>
<dbReference type="eggNOG" id="COG1940">
    <property type="taxonomic scope" value="Bacteria"/>
</dbReference>
<gene>
    <name evidence="1" type="ordered locus">Sterm_3453</name>
</gene>
<evidence type="ECO:0000313" key="2">
    <source>
        <dbReference type="Proteomes" id="UP000000845"/>
    </source>
</evidence>
<dbReference type="Proteomes" id="UP000000845">
    <property type="component" value="Chromosome"/>
</dbReference>
<dbReference type="Pfam" id="PF13412">
    <property type="entry name" value="HTH_24"/>
    <property type="match status" value="1"/>
</dbReference>
<reference evidence="2" key="1">
    <citation type="submission" date="2009-09" db="EMBL/GenBank/DDBJ databases">
        <title>The complete chromosome of Sebaldella termitidis ATCC 33386.</title>
        <authorList>
            <consortium name="US DOE Joint Genome Institute (JGI-PGF)"/>
            <person name="Lucas S."/>
            <person name="Copeland A."/>
            <person name="Lapidus A."/>
            <person name="Glavina del Rio T."/>
            <person name="Dalin E."/>
            <person name="Tice H."/>
            <person name="Bruce D."/>
            <person name="Goodwin L."/>
            <person name="Pitluck S."/>
            <person name="Kyrpides N."/>
            <person name="Mavromatis K."/>
            <person name="Ivanova N."/>
            <person name="Mikhailova N."/>
            <person name="Sims D."/>
            <person name="Meincke L."/>
            <person name="Brettin T."/>
            <person name="Detter J.C."/>
            <person name="Han C."/>
            <person name="Larimer F."/>
            <person name="Land M."/>
            <person name="Hauser L."/>
            <person name="Markowitz V."/>
            <person name="Cheng J.F."/>
            <person name="Hugenholtz P."/>
            <person name="Woyke T."/>
            <person name="Wu D."/>
            <person name="Eisen J.A."/>
        </authorList>
    </citation>
    <scope>NUCLEOTIDE SEQUENCE [LARGE SCALE GENOMIC DNA]</scope>
    <source>
        <strain evidence="2">ATCC 33386 / NCTC 11300</strain>
    </source>
</reference>
<dbReference type="RefSeq" id="WP_012862874.1">
    <property type="nucleotide sequence ID" value="NC_013517.1"/>
</dbReference>
<proteinExistence type="predicted"/>
<dbReference type="SUPFAM" id="SSF53067">
    <property type="entry name" value="Actin-like ATPase domain"/>
    <property type="match status" value="1"/>
</dbReference>
<dbReference type="CDD" id="cd23763">
    <property type="entry name" value="ASKHA_ATPase_ROK"/>
    <property type="match status" value="1"/>
</dbReference>
<accession>D1AQN2</accession>
<sequence>MLEKKKIILNLVKEHNTLTKPQISEMMSVSLTTINKYVNELVEKNFLMEEVSDRKKTEGKPPSFYKINSSYRKLMAVYLEKDRLEISITDNLGSIQETRVFDIENRNSFTEKILCSEILQVIKELDLKDCISVISIGIPGILGEDNKITEIPSFPKLEGKNIIAALNKKLQIPVIVENDINLTIKALHNRNQYKKYKNLVYFFIKNNIGGGIISDGTLYKGYSNLSGEFTYLGVDKEYLSRYDVMSSENAEKYFVEKMKSEEKIEFLLFVFLRIIVTLNPEILFIETNYIQKNEIKILNERLETFFKKTYLPKIILIENDGLGEEGTITNALEIFYSKD</sequence>
<dbReference type="AlphaFoldDB" id="D1AQN2"/>
<organism evidence="1 2">
    <name type="scientific">Sebaldella termitidis (strain ATCC 33386 / NCTC 11300)</name>
    <dbReference type="NCBI Taxonomy" id="526218"/>
    <lineage>
        <taxon>Bacteria</taxon>
        <taxon>Fusobacteriati</taxon>
        <taxon>Fusobacteriota</taxon>
        <taxon>Fusobacteriia</taxon>
        <taxon>Fusobacteriales</taxon>
        <taxon>Leptotrichiaceae</taxon>
        <taxon>Sebaldella</taxon>
    </lineage>
</organism>
<dbReference type="STRING" id="526218.Sterm_3453"/>
<dbReference type="PANTHER" id="PTHR18964">
    <property type="entry name" value="ROK (REPRESSOR, ORF, KINASE) FAMILY"/>
    <property type="match status" value="1"/>
</dbReference>
<name>D1AQN2_SEBTE</name>
<dbReference type="EMBL" id="CP001739">
    <property type="protein sequence ID" value="ACZ10292.1"/>
    <property type="molecule type" value="Genomic_DNA"/>
</dbReference>
<dbReference type="KEGG" id="str:Sterm_3453"/>
<reference evidence="1 2" key="2">
    <citation type="journal article" date="2010" name="Stand. Genomic Sci.">
        <title>Complete genome sequence of Sebaldella termitidis type strain (NCTC 11300).</title>
        <authorList>
            <person name="Harmon-Smith M."/>
            <person name="Celia L."/>
            <person name="Chertkov O."/>
            <person name="Lapidus A."/>
            <person name="Copeland A."/>
            <person name="Glavina Del Rio T."/>
            <person name="Nolan M."/>
            <person name="Lucas S."/>
            <person name="Tice H."/>
            <person name="Cheng J.F."/>
            <person name="Han C."/>
            <person name="Detter J.C."/>
            <person name="Bruce D."/>
            <person name="Goodwin L."/>
            <person name="Pitluck S."/>
            <person name="Pati A."/>
            <person name="Liolios K."/>
            <person name="Ivanova N."/>
            <person name="Mavromatis K."/>
            <person name="Mikhailova N."/>
            <person name="Chen A."/>
            <person name="Palaniappan K."/>
            <person name="Land M."/>
            <person name="Hauser L."/>
            <person name="Chang Y.J."/>
            <person name="Jeffries C.D."/>
            <person name="Brettin T."/>
            <person name="Goker M."/>
            <person name="Beck B."/>
            <person name="Bristow J."/>
            <person name="Eisen J.A."/>
            <person name="Markowitz V."/>
            <person name="Hugenholtz P."/>
            <person name="Kyrpides N.C."/>
            <person name="Klenk H.P."/>
            <person name="Chen F."/>
        </authorList>
    </citation>
    <scope>NUCLEOTIDE SEQUENCE [LARGE SCALE GENOMIC DNA]</scope>
    <source>
        <strain evidence="2">ATCC 33386 / NCTC 11300</strain>
    </source>
</reference>
<dbReference type="InterPro" id="IPR043129">
    <property type="entry name" value="ATPase_NBD"/>
</dbReference>
<keyword evidence="2" id="KW-1185">Reference proteome</keyword>
<protein>
    <submittedName>
        <fullName evidence="1">ROK family protein</fullName>
    </submittedName>
</protein>
<dbReference type="InterPro" id="IPR000600">
    <property type="entry name" value="ROK"/>
</dbReference>
<dbReference type="Gene3D" id="3.30.420.40">
    <property type="match status" value="2"/>
</dbReference>
<dbReference type="SUPFAM" id="SSF46785">
    <property type="entry name" value="Winged helix' DNA-binding domain"/>
    <property type="match status" value="1"/>
</dbReference>
<dbReference type="InterPro" id="IPR036390">
    <property type="entry name" value="WH_DNA-bd_sf"/>
</dbReference>